<sequence>MPRFPILPQRTSAPAAFSSTPRAQAAHFGAGTGRHLADLGAGAAELGQVIEQRQKRQAEQQMSQFDRDLAKRRAESDAQAPPEEDSESRINRYESLFKSSADAVLQQYEGQALHERLSEGIEARRDAYRQKLLAREAQQRLRASLDDTQALVQQWSERVAQDPAEFINASLELFGDETSGEAGLLAGLGLRPEALAAWKTHSLNQLLDARMTSDPAGLIAELETGNWHDQLSEERLKGLLDDAREVQQRRASAEALELGQQSAGTALQLSNDIGAGRAGQAEIRRAEEAGTLSASQAKALRAEVARAEIARQAQQIAGDELALTLSTGMGFDPENPQNRRAVDAFYEKVYSQALRAGAPEEVVAQVVSTVAKTGYMPPHLAKDTTGLLHSGDDERRLAGATLYGGLRDAAPLLASLAFDPETRARGGILKRWLDLGLEPPEALRRAEAEWPGDGNTQMLEPDEMLALKRDLGSLFTGEHSGPRVDQILDQLEQNYLDDLGKGMTPRQARRQLRRDAGRVIGKLTSMRVSVEGNFPDNGRSLLFVPVRGGGARPPAPGGGKKSASRPGEWYFGPFGNPLDDELANAAGLELERLTREAAAWMIEVYLSRYSLPGRLRASVASSEAETDLSGPSVSIGDGESIPSKILAEDNHVGSRTLKFEDPRYGDVTIRQYYDLATGRYYSVEAYFTDPETGQVVIETLPSSRLDLKVEGSSEAELLYRADAKRGPAGTSEDAGERGQATVVPSDEHRPMIQPGPPADPVPTLPLPPSEAGPGQELMPSHTGGNPTDHGPLPGQAPGFPAQEQEPLILASPDQSDDLSGVTILHSESSDDAKKKVPKPGADTRLTSGVSETDTTGAHTSRGSTQSSDSSTAASGSGTPVTSTETDQANADVPGIKLTRGGKRELGALASLKDTTALEAVKMRGGGAKEIQAIRTDYQQKTLAELANLAALDDEDADRAIKIVKSAKRLAQKNHGQ</sequence>
<feature type="compositionally biased region" description="Pro residues" evidence="1">
    <location>
        <begin position="753"/>
        <end position="770"/>
    </location>
</feature>
<name>A0A545TU88_9PROT</name>
<evidence type="ECO:0000313" key="3">
    <source>
        <dbReference type="Proteomes" id="UP000315252"/>
    </source>
</evidence>
<comment type="caution">
    <text evidence="2">The sequence shown here is derived from an EMBL/GenBank/DDBJ whole genome shotgun (WGS) entry which is preliminary data.</text>
</comment>
<accession>A0A545TU88</accession>
<feature type="region of interest" description="Disordered" evidence="1">
    <location>
        <begin position="52"/>
        <end position="88"/>
    </location>
</feature>
<dbReference type="AlphaFoldDB" id="A0A545TU88"/>
<evidence type="ECO:0000313" key="2">
    <source>
        <dbReference type="EMBL" id="TQV80783.1"/>
    </source>
</evidence>
<dbReference type="RefSeq" id="WP_142896497.1">
    <property type="nucleotide sequence ID" value="NZ_ML660054.1"/>
</dbReference>
<evidence type="ECO:0000256" key="1">
    <source>
        <dbReference type="SAM" id="MobiDB-lite"/>
    </source>
</evidence>
<feature type="compositionally biased region" description="Basic and acidic residues" evidence="1">
    <location>
        <begin position="65"/>
        <end position="76"/>
    </location>
</feature>
<protein>
    <submittedName>
        <fullName evidence="2">Uncharacterized protein</fullName>
    </submittedName>
</protein>
<dbReference type="EMBL" id="VHSH01000003">
    <property type="protein sequence ID" value="TQV80783.1"/>
    <property type="molecule type" value="Genomic_DNA"/>
</dbReference>
<gene>
    <name evidence="2" type="ORF">FKG95_11580</name>
</gene>
<feature type="compositionally biased region" description="Low complexity" evidence="1">
    <location>
        <begin position="859"/>
        <end position="883"/>
    </location>
</feature>
<organism evidence="2 3">
    <name type="scientific">Denitrobaculum tricleocarpae</name>
    <dbReference type="NCBI Taxonomy" id="2591009"/>
    <lineage>
        <taxon>Bacteria</taxon>
        <taxon>Pseudomonadati</taxon>
        <taxon>Pseudomonadota</taxon>
        <taxon>Alphaproteobacteria</taxon>
        <taxon>Rhodospirillales</taxon>
        <taxon>Rhodospirillaceae</taxon>
        <taxon>Denitrobaculum</taxon>
    </lineage>
</organism>
<feature type="compositionally biased region" description="Polar residues" evidence="1">
    <location>
        <begin position="844"/>
        <end position="858"/>
    </location>
</feature>
<proteinExistence type="predicted"/>
<dbReference type="Proteomes" id="UP000315252">
    <property type="component" value="Unassembled WGS sequence"/>
</dbReference>
<reference evidence="2 3" key="1">
    <citation type="submission" date="2019-06" db="EMBL/GenBank/DDBJ databases">
        <title>Whole genome sequence for Rhodospirillaceae sp. R148.</title>
        <authorList>
            <person name="Wang G."/>
        </authorList>
    </citation>
    <scope>NUCLEOTIDE SEQUENCE [LARGE SCALE GENOMIC DNA]</scope>
    <source>
        <strain evidence="2 3">R148</strain>
    </source>
</reference>
<keyword evidence="3" id="KW-1185">Reference proteome</keyword>
<feature type="region of interest" description="Disordered" evidence="1">
    <location>
        <begin position="720"/>
        <end position="897"/>
    </location>
</feature>